<reference evidence="6 7" key="1">
    <citation type="submission" date="2019-10" db="EMBL/GenBank/DDBJ databases">
        <title>Rubrobacter sp nov SCSIO 52090 isolated from a deep-sea sediment in the South China Sea.</title>
        <authorList>
            <person name="Chen R.W."/>
        </authorList>
    </citation>
    <scope>NUCLEOTIDE SEQUENCE [LARGE SCALE GENOMIC DNA]</scope>
    <source>
        <strain evidence="6 7">SCSIO 52909</strain>
    </source>
</reference>
<feature type="transmembrane region" description="Helical" evidence="5">
    <location>
        <begin position="299"/>
        <end position="318"/>
    </location>
</feature>
<dbReference type="GO" id="GO:0005886">
    <property type="term" value="C:plasma membrane"/>
    <property type="evidence" value="ECO:0007669"/>
    <property type="project" value="TreeGrafter"/>
</dbReference>
<feature type="transmembrane region" description="Helical" evidence="5">
    <location>
        <begin position="45"/>
        <end position="63"/>
    </location>
</feature>
<keyword evidence="2 5" id="KW-0812">Transmembrane</keyword>
<evidence type="ECO:0000256" key="1">
    <source>
        <dbReference type="ARBA" id="ARBA00004141"/>
    </source>
</evidence>
<feature type="transmembrane region" description="Helical" evidence="5">
    <location>
        <begin position="341"/>
        <end position="360"/>
    </location>
</feature>
<dbReference type="Proteomes" id="UP000501452">
    <property type="component" value="Chromosome"/>
</dbReference>
<evidence type="ECO:0000256" key="4">
    <source>
        <dbReference type="ARBA" id="ARBA00023136"/>
    </source>
</evidence>
<dbReference type="EMBL" id="CP045119">
    <property type="protein sequence ID" value="QIN85311.1"/>
    <property type="molecule type" value="Genomic_DNA"/>
</dbReference>
<evidence type="ECO:0000256" key="2">
    <source>
        <dbReference type="ARBA" id="ARBA00022692"/>
    </source>
</evidence>
<name>A0A6G8QFY2_9ACTN</name>
<gene>
    <name evidence="6" type="ORF">GBA63_20930</name>
</gene>
<comment type="subcellular location">
    <subcellularLocation>
        <location evidence="1">Membrane</location>
        <topology evidence="1">Multi-pass membrane protein</topology>
    </subcellularLocation>
</comment>
<feature type="transmembrane region" description="Helical" evidence="5">
    <location>
        <begin position="430"/>
        <end position="450"/>
    </location>
</feature>
<proteinExistence type="predicted"/>
<evidence type="ECO:0000313" key="6">
    <source>
        <dbReference type="EMBL" id="QIN85311.1"/>
    </source>
</evidence>
<keyword evidence="3 5" id="KW-1133">Transmembrane helix</keyword>
<evidence type="ECO:0000313" key="7">
    <source>
        <dbReference type="Proteomes" id="UP000501452"/>
    </source>
</evidence>
<dbReference type="KEGG" id="rub:GBA63_20930"/>
<keyword evidence="7" id="KW-1185">Reference proteome</keyword>
<evidence type="ECO:0000256" key="3">
    <source>
        <dbReference type="ARBA" id="ARBA00022989"/>
    </source>
</evidence>
<dbReference type="InterPro" id="IPR001898">
    <property type="entry name" value="SLC13A/DASS"/>
</dbReference>
<dbReference type="GO" id="GO:0022857">
    <property type="term" value="F:transmembrane transporter activity"/>
    <property type="evidence" value="ECO:0007669"/>
    <property type="project" value="InterPro"/>
</dbReference>
<evidence type="ECO:0000256" key="5">
    <source>
        <dbReference type="SAM" id="Phobius"/>
    </source>
</evidence>
<feature type="transmembrane region" description="Helical" evidence="5">
    <location>
        <begin position="75"/>
        <end position="92"/>
    </location>
</feature>
<keyword evidence="4 5" id="KW-0472">Membrane</keyword>
<accession>A0A6G8QFY2</accession>
<feature type="transmembrane region" description="Helical" evidence="5">
    <location>
        <begin position="157"/>
        <end position="182"/>
    </location>
</feature>
<feature type="transmembrane region" description="Helical" evidence="5">
    <location>
        <begin position="268"/>
        <end position="287"/>
    </location>
</feature>
<dbReference type="PANTHER" id="PTHR10283">
    <property type="entry name" value="SOLUTE CARRIER FAMILY 13 MEMBER"/>
    <property type="match status" value="1"/>
</dbReference>
<dbReference type="Pfam" id="PF00939">
    <property type="entry name" value="Na_sulph_symp"/>
    <property type="match status" value="1"/>
</dbReference>
<protein>
    <submittedName>
        <fullName evidence="6">SLC13 family permease</fullName>
    </submittedName>
</protein>
<feature type="transmembrane region" description="Helical" evidence="5">
    <location>
        <begin position="202"/>
        <end position="223"/>
    </location>
</feature>
<organism evidence="6 7">
    <name type="scientific">Rubrobacter tropicus</name>
    <dbReference type="NCBI Taxonomy" id="2653851"/>
    <lineage>
        <taxon>Bacteria</taxon>
        <taxon>Bacillati</taxon>
        <taxon>Actinomycetota</taxon>
        <taxon>Rubrobacteria</taxon>
        <taxon>Rubrobacterales</taxon>
        <taxon>Rubrobacteraceae</taxon>
        <taxon>Rubrobacter</taxon>
    </lineage>
</organism>
<sequence length="455" mass="48580">MLPLALTVVAGVAVLLPATLPGEARVALFGFALATILWSTTRLNAAYVALGAVMLTIIGGGSPQEQLYDALASDVIWLMIGAFVLGGAMRRTGLAGRLTGLVVNRARSVGGVFWLMTAVLVPLSFVIPSTSGRAAVMMPVFRGVSEAVEDRKVSRALALLIPTVILVSTITTLIGAGSHLIANDLLAQISDRRISFAQWALWGVPFGVAASAAACWVITRMFLNKERRKIRLDMRSGEDRGSFSKAELRTMLVLVAMVALWLTEGLHGFEIAIVTMIGALVLTLPGIGVMKWKDGLGSVSWNLIIFVGAALALGRALIDSGAAEWIIQNLFAASGVRDADSVLLILLIIAFVSLTSHVYMTSHAARAVALVPPVLYLANSLNLDPMAVLFISTAGMDYCQTFPVSSKALLMFQEGGTETFEPADLLRLSAVLLPVHVVLIVVFYFGYWQWVGLSL</sequence>
<feature type="transmembrane region" description="Helical" evidence="5">
    <location>
        <begin position="112"/>
        <end position="136"/>
    </location>
</feature>
<dbReference type="AlphaFoldDB" id="A0A6G8QFY2"/>